<reference evidence="2" key="2">
    <citation type="submission" date="2021-12" db="EMBL/GenBank/DDBJ databases">
        <title>Resequencing data analysis of finger millet.</title>
        <authorList>
            <person name="Hatakeyama M."/>
            <person name="Aluri S."/>
            <person name="Balachadran M.T."/>
            <person name="Sivarajan S.R."/>
            <person name="Poveda L."/>
            <person name="Shimizu-Inatsugi R."/>
            <person name="Schlapbach R."/>
            <person name="Sreeman S.M."/>
            <person name="Shimizu K.K."/>
        </authorList>
    </citation>
    <scope>NUCLEOTIDE SEQUENCE</scope>
</reference>
<dbReference type="InterPro" id="IPR032675">
    <property type="entry name" value="LRR_dom_sf"/>
</dbReference>
<dbReference type="AlphaFoldDB" id="A0AAV5FYK6"/>
<dbReference type="Pfam" id="PF23622">
    <property type="entry name" value="LRR_At1g61320_AtMIF1"/>
    <property type="match status" value="1"/>
</dbReference>
<evidence type="ECO:0000259" key="1">
    <source>
        <dbReference type="Pfam" id="PF23622"/>
    </source>
</evidence>
<sequence>MEIICLSIPYILQQLSCLNLTECRCLTVIESKAPNLSSFYFRGYMVQFLLDSTLQMKKLNLHHPNLVHYARAEMPSTMPNLETLHIGSGCEMTQRCMENESVFADCDWRHIPEHRHGYLKNVKVTGFNSAKGLVEQACYILKNTVSLEFLTLDTIYCDIRCYLSISIRCDRMSEDILVQARRSVVTIRTYIEDEVPSTVKFTILDPSSRCHVRGFKV</sequence>
<name>A0AAV5FYK6_ELECO</name>
<organism evidence="2 3">
    <name type="scientific">Eleusine coracana subsp. coracana</name>
    <dbReference type="NCBI Taxonomy" id="191504"/>
    <lineage>
        <taxon>Eukaryota</taxon>
        <taxon>Viridiplantae</taxon>
        <taxon>Streptophyta</taxon>
        <taxon>Embryophyta</taxon>
        <taxon>Tracheophyta</taxon>
        <taxon>Spermatophyta</taxon>
        <taxon>Magnoliopsida</taxon>
        <taxon>Liliopsida</taxon>
        <taxon>Poales</taxon>
        <taxon>Poaceae</taxon>
        <taxon>PACMAD clade</taxon>
        <taxon>Chloridoideae</taxon>
        <taxon>Cynodonteae</taxon>
        <taxon>Eleusininae</taxon>
        <taxon>Eleusine</taxon>
    </lineage>
</organism>
<evidence type="ECO:0000313" key="2">
    <source>
        <dbReference type="EMBL" id="GJN39863.1"/>
    </source>
</evidence>
<dbReference type="PANTHER" id="PTHR34145:SF28">
    <property type="entry name" value="F-BOX DOMAIN-CONTAINING PROTEIN"/>
    <property type="match status" value="1"/>
</dbReference>
<evidence type="ECO:0000313" key="3">
    <source>
        <dbReference type="Proteomes" id="UP001054889"/>
    </source>
</evidence>
<comment type="caution">
    <text evidence="2">The sequence shown here is derived from an EMBL/GenBank/DDBJ whole genome shotgun (WGS) entry which is preliminary data.</text>
</comment>
<proteinExistence type="predicted"/>
<accession>A0AAV5FYK6</accession>
<dbReference type="InterPro" id="IPR055357">
    <property type="entry name" value="LRR_At1g61320_AtMIF1"/>
</dbReference>
<dbReference type="InterPro" id="IPR053772">
    <property type="entry name" value="At1g61320/At1g61330-like"/>
</dbReference>
<reference evidence="2" key="1">
    <citation type="journal article" date="2018" name="DNA Res.">
        <title>Multiple hybrid de novo genome assembly of finger millet, an orphan allotetraploid crop.</title>
        <authorList>
            <person name="Hatakeyama M."/>
            <person name="Aluri S."/>
            <person name="Balachadran M.T."/>
            <person name="Sivarajan S.R."/>
            <person name="Patrignani A."/>
            <person name="Gruter S."/>
            <person name="Poveda L."/>
            <person name="Shimizu-Inatsugi R."/>
            <person name="Baeten J."/>
            <person name="Francoijs K.J."/>
            <person name="Nataraja K.N."/>
            <person name="Reddy Y.A.N."/>
            <person name="Phadnis S."/>
            <person name="Ravikumar R.L."/>
            <person name="Schlapbach R."/>
            <person name="Sreeman S.M."/>
            <person name="Shimizu K.K."/>
        </authorList>
    </citation>
    <scope>NUCLEOTIDE SEQUENCE</scope>
</reference>
<dbReference type="Gene3D" id="3.80.10.10">
    <property type="entry name" value="Ribonuclease Inhibitor"/>
    <property type="match status" value="1"/>
</dbReference>
<dbReference type="PANTHER" id="PTHR34145">
    <property type="entry name" value="OS02G0105600 PROTEIN"/>
    <property type="match status" value="1"/>
</dbReference>
<protein>
    <recommendedName>
        <fullName evidence="1">At1g61320/AtMIF1 LRR domain-containing protein</fullName>
    </recommendedName>
</protein>
<dbReference type="EMBL" id="BQKI01000098">
    <property type="protein sequence ID" value="GJN39863.1"/>
    <property type="molecule type" value="Genomic_DNA"/>
</dbReference>
<gene>
    <name evidence="2" type="primary">gb29011</name>
    <name evidence="2" type="ORF">PR202_gb29011</name>
</gene>
<dbReference type="Proteomes" id="UP001054889">
    <property type="component" value="Unassembled WGS sequence"/>
</dbReference>
<feature type="domain" description="At1g61320/AtMIF1 LRR" evidence="1">
    <location>
        <begin position="93"/>
        <end position="208"/>
    </location>
</feature>
<keyword evidence="3" id="KW-1185">Reference proteome</keyword>
<dbReference type="SUPFAM" id="SSF52047">
    <property type="entry name" value="RNI-like"/>
    <property type="match status" value="1"/>
</dbReference>